<sequence length="204" mass="21996">MCAARGDAFAWPEMARPLQEERLDNVKVQETPPGLTPPEQLDSRAGDRQEKVKEGSDSQKAQSSGIKTAKGHTRNTQDQENVKTAGHEVAQTDAWKGIFPEDDDAPRGKEDSLAEEPKTEQAPLVEEETASEAPADGQATEAMDAESAVSAKRPLEDAGNGTTKPSASSEDEPPPKAVVVRRARFKPRPSIPPDRKAGEIQPSH</sequence>
<organism evidence="1 2">
    <name type="scientific">Hyalomma asiaticum</name>
    <name type="common">Tick</name>
    <dbReference type="NCBI Taxonomy" id="266040"/>
    <lineage>
        <taxon>Eukaryota</taxon>
        <taxon>Metazoa</taxon>
        <taxon>Ecdysozoa</taxon>
        <taxon>Arthropoda</taxon>
        <taxon>Chelicerata</taxon>
        <taxon>Arachnida</taxon>
        <taxon>Acari</taxon>
        <taxon>Parasitiformes</taxon>
        <taxon>Ixodida</taxon>
        <taxon>Ixodoidea</taxon>
        <taxon>Ixodidae</taxon>
        <taxon>Hyalomminae</taxon>
        <taxon>Hyalomma</taxon>
    </lineage>
</organism>
<accession>A0ACB7RTZ3</accession>
<dbReference type="Proteomes" id="UP000821845">
    <property type="component" value="Chromosome 7"/>
</dbReference>
<proteinExistence type="predicted"/>
<evidence type="ECO:0000313" key="2">
    <source>
        <dbReference type="Proteomes" id="UP000821845"/>
    </source>
</evidence>
<keyword evidence="2" id="KW-1185">Reference proteome</keyword>
<dbReference type="EMBL" id="CM023487">
    <property type="protein sequence ID" value="KAH6926176.1"/>
    <property type="molecule type" value="Genomic_DNA"/>
</dbReference>
<gene>
    <name evidence="1" type="ORF">HPB50_015783</name>
</gene>
<name>A0ACB7RTZ3_HYAAI</name>
<reference evidence="1" key="1">
    <citation type="submission" date="2020-05" db="EMBL/GenBank/DDBJ databases">
        <title>Large-scale comparative analyses of tick genomes elucidate their genetic diversity and vector capacities.</title>
        <authorList>
            <person name="Jia N."/>
            <person name="Wang J."/>
            <person name="Shi W."/>
            <person name="Du L."/>
            <person name="Sun Y."/>
            <person name="Zhan W."/>
            <person name="Jiang J."/>
            <person name="Wang Q."/>
            <person name="Zhang B."/>
            <person name="Ji P."/>
            <person name="Sakyi L.B."/>
            <person name="Cui X."/>
            <person name="Yuan T."/>
            <person name="Jiang B."/>
            <person name="Yang W."/>
            <person name="Lam T.T.-Y."/>
            <person name="Chang Q."/>
            <person name="Ding S."/>
            <person name="Wang X."/>
            <person name="Zhu J."/>
            <person name="Ruan X."/>
            <person name="Zhao L."/>
            <person name="Wei J."/>
            <person name="Que T."/>
            <person name="Du C."/>
            <person name="Cheng J."/>
            <person name="Dai P."/>
            <person name="Han X."/>
            <person name="Huang E."/>
            <person name="Gao Y."/>
            <person name="Liu J."/>
            <person name="Shao H."/>
            <person name="Ye R."/>
            <person name="Li L."/>
            <person name="Wei W."/>
            <person name="Wang X."/>
            <person name="Wang C."/>
            <person name="Yang T."/>
            <person name="Huo Q."/>
            <person name="Li W."/>
            <person name="Guo W."/>
            <person name="Chen H."/>
            <person name="Zhou L."/>
            <person name="Ni X."/>
            <person name="Tian J."/>
            <person name="Zhou Y."/>
            <person name="Sheng Y."/>
            <person name="Liu T."/>
            <person name="Pan Y."/>
            <person name="Xia L."/>
            <person name="Li J."/>
            <person name="Zhao F."/>
            <person name="Cao W."/>
        </authorList>
    </citation>
    <scope>NUCLEOTIDE SEQUENCE</scope>
    <source>
        <strain evidence="1">Hyas-2018</strain>
    </source>
</reference>
<comment type="caution">
    <text evidence="1">The sequence shown here is derived from an EMBL/GenBank/DDBJ whole genome shotgun (WGS) entry which is preliminary data.</text>
</comment>
<protein>
    <submittedName>
        <fullName evidence="1">Uncharacterized protein</fullName>
    </submittedName>
</protein>
<evidence type="ECO:0000313" key="1">
    <source>
        <dbReference type="EMBL" id="KAH6926176.1"/>
    </source>
</evidence>